<dbReference type="Proteomes" id="UP001148838">
    <property type="component" value="Unassembled WGS sequence"/>
</dbReference>
<feature type="non-terminal residue" evidence="2">
    <location>
        <position position="270"/>
    </location>
</feature>
<comment type="caution">
    <text evidence="2">The sequence shown here is derived from an EMBL/GenBank/DDBJ whole genome shotgun (WGS) entry which is preliminary data.</text>
</comment>
<feature type="region of interest" description="Disordered" evidence="1">
    <location>
        <begin position="104"/>
        <end position="233"/>
    </location>
</feature>
<evidence type="ECO:0000256" key="1">
    <source>
        <dbReference type="SAM" id="MobiDB-lite"/>
    </source>
</evidence>
<evidence type="ECO:0000313" key="2">
    <source>
        <dbReference type="EMBL" id="KAJ4440743.1"/>
    </source>
</evidence>
<evidence type="ECO:0000313" key="3">
    <source>
        <dbReference type="Proteomes" id="UP001148838"/>
    </source>
</evidence>
<reference evidence="2 3" key="1">
    <citation type="journal article" date="2022" name="Allergy">
        <title>Genome assembly and annotation of Periplaneta americana reveal a comprehensive cockroach allergen profile.</title>
        <authorList>
            <person name="Wang L."/>
            <person name="Xiong Q."/>
            <person name="Saelim N."/>
            <person name="Wang L."/>
            <person name="Nong W."/>
            <person name="Wan A.T."/>
            <person name="Shi M."/>
            <person name="Liu X."/>
            <person name="Cao Q."/>
            <person name="Hui J.H.L."/>
            <person name="Sookrung N."/>
            <person name="Leung T.F."/>
            <person name="Tungtrongchitr A."/>
            <person name="Tsui S.K.W."/>
        </authorList>
    </citation>
    <scope>NUCLEOTIDE SEQUENCE [LARGE SCALE GENOMIC DNA]</scope>
    <source>
        <strain evidence="2">PWHHKU_190912</strain>
    </source>
</reference>
<feature type="compositionally biased region" description="Acidic residues" evidence="1">
    <location>
        <begin position="205"/>
        <end position="233"/>
    </location>
</feature>
<gene>
    <name evidence="2" type="ORF">ANN_08967</name>
</gene>
<feature type="compositionally biased region" description="Low complexity" evidence="1">
    <location>
        <begin position="104"/>
        <end position="113"/>
    </location>
</feature>
<proteinExistence type="predicted"/>
<organism evidence="2 3">
    <name type="scientific">Periplaneta americana</name>
    <name type="common">American cockroach</name>
    <name type="synonym">Blatta americana</name>
    <dbReference type="NCBI Taxonomy" id="6978"/>
    <lineage>
        <taxon>Eukaryota</taxon>
        <taxon>Metazoa</taxon>
        <taxon>Ecdysozoa</taxon>
        <taxon>Arthropoda</taxon>
        <taxon>Hexapoda</taxon>
        <taxon>Insecta</taxon>
        <taxon>Pterygota</taxon>
        <taxon>Neoptera</taxon>
        <taxon>Polyneoptera</taxon>
        <taxon>Dictyoptera</taxon>
        <taxon>Blattodea</taxon>
        <taxon>Blattoidea</taxon>
        <taxon>Blattidae</taxon>
        <taxon>Blattinae</taxon>
        <taxon>Periplaneta</taxon>
    </lineage>
</organism>
<dbReference type="EMBL" id="JAJSOF020000017">
    <property type="protein sequence ID" value="KAJ4440743.1"/>
    <property type="molecule type" value="Genomic_DNA"/>
</dbReference>
<feature type="compositionally biased region" description="Basic residues" evidence="1">
    <location>
        <begin position="114"/>
        <end position="123"/>
    </location>
</feature>
<protein>
    <submittedName>
        <fullName evidence="2">Uncharacterized protein</fullName>
    </submittedName>
</protein>
<keyword evidence="3" id="KW-1185">Reference proteome</keyword>
<feature type="compositionally biased region" description="Low complexity" evidence="1">
    <location>
        <begin position="144"/>
        <end position="155"/>
    </location>
</feature>
<name>A0ABQ8T2Q3_PERAM</name>
<accession>A0ABQ8T2Q3</accession>
<feature type="compositionally biased region" description="Basic residues" evidence="1">
    <location>
        <begin position="167"/>
        <end position="177"/>
    </location>
</feature>
<sequence length="270" mass="29901">MAGLCEGGIEPSGSLKAICKEKAESHDLAGLKVIEISPATSKSRYKPHHHLQPAHFSPLITLISHHPDFDSRLVRLNTTISSAPPLESFLIITPPTSCSHLVTSLPFPLPTSTTRRRAKRPGVRRTTEYTPTLPEAPSNPPAPSTSVSAPGSGSSRSFHDLLPTSTKARKTSARGRSRQIACLLTSPENIAQMKKKKNVQRESEDMIEIDDSDDDDDDDEEEEDEDVVVEIDNEGSDDICQFCMLKYSDPKSVKKGEWIQCQRKGEWYHE</sequence>